<dbReference type="InterPro" id="IPR002018">
    <property type="entry name" value="CarbesteraseB"/>
</dbReference>
<dbReference type="GO" id="GO:0016787">
    <property type="term" value="F:hydrolase activity"/>
    <property type="evidence" value="ECO:0007669"/>
    <property type="project" value="UniProtKB-KW"/>
</dbReference>
<evidence type="ECO:0000256" key="1">
    <source>
        <dbReference type="ARBA" id="ARBA00005964"/>
    </source>
</evidence>
<organism evidence="5 6">
    <name type="scientific">Ceriporiopsis subvermispora (strain B)</name>
    <name type="common">White-rot fungus</name>
    <name type="synonym">Gelatoporia subvermispora</name>
    <dbReference type="NCBI Taxonomy" id="914234"/>
    <lineage>
        <taxon>Eukaryota</taxon>
        <taxon>Fungi</taxon>
        <taxon>Dikarya</taxon>
        <taxon>Basidiomycota</taxon>
        <taxon>Agaricomycotina</taxon>
        <taxon>Agaricomycetes</taxon>
        <taxon>Polyporales</taxon>
        <taxon>Gelatoporiaceae</taxon>
        <taxon>Gelatoporia</taxon>
    </lineage>
</organism>
<dbReference type="OrthoDB" id="408631at2759"/>
<evidence type="ECO:0000256" key="3">
    <source>
        <dbReference type="RuleBase" id="RU361235"/>
    </source>
</evidence>
<keyword evidence="2 3" id="KW-0378">Hydrolase</keyword>
<dbReference type="AlphaFoldDB" id="M2RM22"/>
<reference evidence="5 6" key="1">
    <citation type="journal article" date="2012" name="Proc. Natl. Acad. Sci. U.S.A.">
        <title>Comparative genomics of Ceriporiopsis subvermispora and Phanerochaete chrysosporium provide insight into selective ligninolysis.</title>
        <authorList>
            <person name="Fernandez-Fueyo E."/>
            <person name="Ruiz-Duenas F.J."/>
            <person name="Ferreira P."/>
            <person name="Floudas D."/>
            <person name="Hibbett D.S."/>
            <person name="Canessa P."/>
            <person name="Larrondo L.F."/>
            <person name="James T.Y."/>
            <person name="Seelenfreund D."/>
            <person name="Lobos S."/>
            <person name="Polanco R."/>
            <person name="Tello M."/>
            <person name="Honda Y."/>
            <person name="Watanabe T."/>
            <person name="Watanabe T."/>
            <person name="Ryu J.S."/>
            <person name="Kubicek C.P."/>
            <person name="Schmoll M."/>
            <person name="Gaskell J."/>
            <person name="Hammel K.E."/>
            <person name="St John F.J."/>
            <person name="Vanden Wymelenberg A."/>
            <person name="Sabat G."/>
            <person name="Splinter BonDurant S."/>
            <person name="Syed K."/>
            <person name="Yadav J.S."/>
            <person name="Doddapaneni H."/>
            <person name="Subramanian V."/>
            <person name="Lavin J.L."/>
            <person name="Oguiza J.A."/>
            <person name="Perez G."/>
            <person name="Pisabarro A.G."/>
            <person name="Ramirez L."/>
            <person name="Santoyo F."/>
            <person name="Master E."/>
            <person name="Coutinho P.M."/>
            <person name="Henrissat B."/>
            <person name="Lombard V."/>
            <person name="Magnuson J.K."/>
            <person name="Kuees U."/>
            <person name="Hori C."/>
            <person name="Igarashi K."/>
            <person name="Samejima M."/>
            <person name="Held B.W."/>
            <person name="Barry K.W."/>
            <person name="LaButti K.M."/>
            <person name="Lapidus A."/>
            <person name="Lindquist E.A."/>
            <person name="Lucas S.M."/>
            <person name="Riley R."/>
            <person name="Salamov A.A."/>
            <person name="Hoffmeister D."/>
            <person name="Schwenk D."/>
            <person name="Hadar Y."/>
            <person name="Yarden O."/>
            <person name="de Vries R.P."/>
            <person name="Wiebenga A."/>
            <person name="Stenlid J."/>
            <person name="Eastwood D."/>
            <person name="Grigoriev I.V."/>
            <person name="Berka R.M."/>
            <person name="Blanchette R.A."/>
            <person name="Kersten P."/>
            <person name="Martinez A.T."/>
            <person name="Vicuna R."/>
            <person name="Cullen D."/>
        </authorList>
    </citation>
    <scope>NUCLEOTIDE SEQUENCE [LARGE SCALE GENOMIC DNA]</scope>
    <source>
        <strain evidence="5 6">B</strain>
    </source>
</reference>
<name>M2RM22_CERS8</name>
<accession>M2RM22</accession>
<evidence type="ECO:0000259" key="4">
    <source>
        <dbReference type="Pfam" id="PF00135"/>
    </source>
</evidence>
<dbReference type="SMR" id="M2RM22"/>
<dbReference type="InterPro" id="IPR019826">
    <property type="entry name" value="Carboxylesterase_B_AS"/>
</dbReference>
<evidence type="ECO:0000313" key="5">
    <source>
        <dbReference type="EMBL" id="EMD39896.1"/>
    </source>
</evidence>
<sequence length="574" mass="62298">MIWRGCAYISCGHTGGNIGPLHSTQMKLSRFSYLAAYITAVYAATARRAGPPTVTLDAGTFVGATEGASDVFLGIPFAQPPVGDLRFRLPVANDAYNGTFDATSFGLACPQQALTLPLISGPVAQAIDFIINTIYDIVQPNGEDCLTVNVWTPAGVKPGADLPVVVWIYGGGFEVGASSMYNGSSIIQRSVELDEPAIYVNFNYRYSPFGFLASQEVKDAGLGNIGLWDQRQALKWVQKYIGAFGGDPSKVTIWGESAGAISVALQMLTNGGNAEGLFRGAVMDSGSPIPMGDITHGQQYYDFILEQTDCAGATDTLGCLRQLPYVTLKAAVDRTPNILSFPQALNLAWVPRADGVFFTDTPQNLVLQGSVANIPFINGDCDDEGTFFSLTTLNLTTSDEMSAWFQSNYFPKASDAQIAEVLTTYPDDPTQGSPFDTGDNNALNMEYKRIAAIQGDLIFQAPRRFFLQQRSNLQPTWAFCTKLNKSQPILGSSHGSDTPSFTTPGSMEDYLINFIDKLEPNPNNVTGVFWPQYTNDSPQLLTLWDVPAPFNVTEDNFRVDGMNVLTNLSMEFPL</sequence>
<keyword evidence="6" id="KW-1185">Reference proteome</keyword>
<evidence type="ECO:0000313" key="6">
    <source>
        <dbReference type="Proteomes" id="UP000016930"/>
    </source>
</evidence>
<dbReference type="PROSITE" id="PS00122">
    <property type="entry name" value="CARBOXYLESTERASE_B_1"/>
    <property type="match status" value="1"/>
</dbReference>
<feature type="domain" description="Carboxylesterase type B" evidence="4">
    <location>
        <begin position="52"/>
        <end position="543"/>
    </location>
</feature>
<dbReference type="InterPro" id="IPR029058">
    <property type="entry name" value="AB_hydrolase_fold"/>
</dbReference>
<dbReference type="PROSITE" id="PS00941">
    <property type="entry name" value="CARBOXYLESTERASE_B_2"/>
    <property type="match status" value="1"/>
</dbReference>
<dbReference type="EMBL" id="KB445793">
    <property type="protein sequence ID" value="EMD39896.1"/>
    <property type="molecule type" value="Genomic_DNA"/>
</dbReference>
<comment type="similarity">
    <text evidence="1 3">Belongs to the type-B carboxylesterase/lipase family.</text>
</comment>
<dbReference type="EC" id="3.1.1.-" evidence="3"/>
<proteinExistence type="inferred from homology"/>
<dbReference type="InterPro" id="IPR050309">
    <property type="entry name" value="Type-B_Carboxylest/Lipase"/>
</dbReference>
<dbReference type="ESTHER" id="cers8-m2rm22">
    <property type="family name" value="Fungal_carboxylesterase_lipase"/>
</dbReference>
<dbReference type="InterPro" id="IPR019819">
    <property type="entry name" value="Carboxylesterase_B_CS"/>
</dbReference>
<dbReference type="SUPFAM" id="SSF53474">
    <property type="entry name" value="alpha/beta-Hydrolases"/>
    <property type="match status" value="1"/>
</dbReference>
<gene>
    <name evidence="5" type="ORF">CERSUDRAFT_150639</name>
</gene>
<dbReference type="Proteomes" id="UP000016930">
    <property type="component" value="Unassembled WGS sequence"/>
</dbReference>
<protein>
    <recommendedName>
        <fullName evidence="3">Carboxylic ester hydrolase</fullName>
        <ecNumber evidence="3">3.1.1.-</ecNumber>
    </recommendedName>
</protein>
<dbReference type="STRING" id="914234.M2RM22"/>
<evidence type="ECO:0000256" key="2">
    <source>
        <dbReference type="ARBA" id="ARBA00022801"/>
    </source>
</evidence>
<dbReference type="PANTHER" id="PTHR11559">
    <property type="entry name" value="CARBOXYLESTERASE"/>
    <property type="match status" value="1"/>
</dbReference>
<dbReference type="Pfam" id="PF00135">
    <property type="entry name" value="COesterase"/>
    <property type="match status" value="1"/>
</dbReference>
<dbReference type="HOGENOM" id="CLU_006586_10_6_1"/>
<dbReference type="Gene3D" id="3.40.50.1820">
    <property type="entry name" value="alpha/beta hydrolase"/>
    <property type="match status" value="1"/>
</dbReference>